<dbReference type="EMBL" id="CP010519">
    <property type="protein sequence ID" value="AJE84129.1"/>
    <property type="molecule type" value="Genomic_DNA"/>
</dbReference>
<dbReference type="Proteomes" id="UP000031523">
    <property type="component" value="Chromosome"/>
</dbReference>
<feature type="compositionally biased region" description="Low complexity" evidence="1">
    <location>
        <begin position="10"/>
        <end position="22"/>
    </location>
</feature>
<evidence type="ECO:0000256" key="1">
    <source>
        <dbReference type="SAM" id="MobiDB-lite"/>
    </source>
</evidence>
<organism evidence="2 3">
    <name type="scientific">Streptomyces albus (strain ATCC 21838 / DSM 41398 / FERM P-419 / JCM 4703 / NBRC 107858)</name>
    <dbReference type="NCBI Taxonomy" id="1081613"/>
    <lineage>
        <taxon>Bacteria</taxon>
        <taxon>Bacillati</taxon>
        <taxon>Actinomycetota</taxon>
        <taxon>Actinomycetes</taxon>
        <taxon>Kitasatosporales</taxon>
        <taxon>Streptomycetaceae</taxon>
        <taxon>Streptomyces</taxon>
    </lineage>
</organism>
<reference evidence="2 3" key="1">
    <citation type="submission" date="2015-01" db="EMBL/GenBank/DDBJ databases">
        <title>Enhanced salinomycin production by adjusting the supply of polyketide extender units in Streptomyce albus DSM 41398.</title>
        <authorList>
            <person name="Lu C."/>
        </authorList>
    </citation>
    <scope>NUCLEOTIDE SEQUENCE [LARGE SCALE GENOMIC DNA]</scope>
    <source>
        <strain evidence="3">ATCC 21838 / DSM 41398 / FERM P-419 / JCM 4703 / NBRC 107858</strain>
    </source>
</reference>
<sequence>MAIRRCGVLAPARARGPQGAAADPGEEALSDNSSWRRARSPRNGAG</sequence>
<keyword evidence="3" id="KW-1185">Reference proteome</keyword>
<evidence type="ECO:0000313" key="3">
    <source>
        <dbReference type="Proteomes" id="UP000031523"/>
    </source>
</evidence>
<feature type="region of interest" description="Disordered" evidence="1">
    <location>
        <begin position="1"/>
        <end position="46"/>
    </location>
</feature>
<gene>
    <name evidence="2" type="ORF">SLNWT_3753</name>
</gene>
<proteinExistence type="predicted"/>
<name>A0A0B5ER86_STRA4</name>
<dbReference type="KEGG" id="sals:SLNWT_3753"/>
<dbReference type="AlphaFoldDB" id="A0A0B5ER86"/>
<accession>A0A0B5ER86</accession>
<protein>
    <submittedName>
        <fullName evidence="2">Uncharacterized protein</fullName>
    </submittedName>
</protein>
<evidence type="ECO:0000313" key="2">
    <source>
        <dbReference type="EMBL" id="AJE84129.1"/>
    </source>
</evidence>